<keyword evidence="2" id="KW-1133">Transmembrane helix</keyword>
<evidence type="ECO:0000256" key="2">
    <source>
        <dbReference type="SAM" id="Phobius"/>
    </source>
</evidence>
<reference evidence="4" key="1">
    <citation type="journal article" date="2013" name="Proc. Natl. Acad. Sci. U.S.A.">
        <title>Genome structure and metabolic features in the red seaweed Chondrus crispus shed light on evolution of the Archaeplastida.</title>
        <authorList>
            <person name="Collen J."/>
            <person name="Porcel B."/>
            <person name="Carre W."/>
            <person name="Ball S.G."/>
            <person name="Chaparro C."/>
            <person name="Tonon T."/>
            <person name="Barbeyron T."/>
            <person name="Michel G."/>
            <person name="Noel B."/>
            <person name="Valentin K."/>
            <person name="Elias M."/>
            <person name="Artiguenave F."/>
            <person name="Arun A."/>
            <person name="Aury J.M."/>
            <person name="Barbosa-Neto J.F."/>
            <person name="Bothwell J.H."/>
            <person name="Bouget F.Y."/>
            <person name="Brillet L."/>
            <person name="Cabello-Hurtado F."/>
            <person name="Capella-Gutierrez S."/>
            <person name="Charrier B."/>
            <person name="Cladiere L."/>
            <person name="Cock J.M."/>
            <person name="Coelho S.M."/>
            <person name="Colleoni C."/>
            <person name="Czjzek M."/>
            <person name="Da Silva C."/>
            <person name="Delage L."/>
            <person name="Denoeud F."/>
            <person name="Deschamps P."/>
            <person name="Dittami S.M."/>
            <person name="Gabaldon T."/>
            <person name="Gachon C.M."/>
            <person name="Groisillier A."/>
            <person name="Herve C."/>
            <person name="Jabbari K."/>
            <person name="Katinka M."/>
            <person name="Kloareg B."/>
            <person name="Kowalczyk N."/>
            <person name="Labadie K."/>
            <person name="Leblanc C."/>
            <person name="Lopez P.J."/>
            <person name="McLachlan D.H."/>
            <person name="Meslet-Cladiere L."/>
            <person name="Moustafa A."/>
            <person name="Nehr Z."/>
            <person name="Nyvall Collen P."/>
            <person name="Panaud O."/>
            <person name="Partensky F."/>
            <person name="Poulain J."/>
            <person name="Rensing S.A."/>
            <person name="Rousvoal S."/>
            <person name="Samson G."/>
            <person name="Symeonidi A."/>
            <person name="Weissenbach J."/>
            <person name="Zambounis A."/>
            <person name="Wincker P."/>
            <person name="Boyen C."/>
        </authorList>
    </citation>
    <scope>NUCLEOTIDE SEQUENCE [LARGE SCALE GENOMIC DNA]</scope>
    <source>
        <strain evidence="4">cv. Stackhouse</strain>
    </source>
</reference>
<protein>
    <submittedName>
        <fullName evidence="3">Uncharacterized protein</fullName>
    </submittedName>
</protein>
<dbReference type="AlphaFoldDB" id="R7QKQ6"/>
<sequence>MIYTWHSGNEPFSLPAILVIHHNPQRTAVCAAYHHLHTCLAHQQDVWRNRLALHPVSSCEPTMAFSIRFVLLIFVFLLTFSVVQSQKQPFKLHQQTAPDDSTPPPELAGGNGPGSSGSDTPPPQRPKTLPRNLAIAVISITIGSAIIAILACVWCCVLRPERSNMDKSPAGHTKAIPLPPTVAGHPDESLTGDHTQSLAKEHIYQISPERI</sequence>
<feature type="transmembrane region" description="Helical" evidence="2">
    <location>
        <begin position="133"/>
        <end position="158"/>
    </location>
</feature>
<feature type="region of interest" description="Disordered" evidence="1">
    <location>
        <begin position="91"/>
        <end position="128"/>
    </location>
</feature>
<dbReference type="KEGG" id="ccp:CHC_T00001173001"/>
<feature type="transmembrane region" description="Helical" evidence="2">
    <location>
        <begin position="65"/>
        <end position="83"/>
    </location>
</feature>
<dbReference type="GeneID" id="17326288"/>
<evidence type="ECO:0000313" key="3">
    <source>
        <dbReference type="EMBL" id="CDF38664.1"/>
    </source>
</evidence>
<gene>
    <name evidence="3" type="ORF">CHC_T00001173001</name>
</gene>
<keyword evidence="4" id="KW-1185">Reference proteome</keyword>
<evidence type="ECO:0000256" key="1">
    <source>
        <dbReference type="SAM" id="MobiDB-lite"/>
    </source>
</evidence>
<organism evidence="3 4">
    <name type="scientific">Chondrus crispus</name>
    <name type="common">Carrageen Irish moss</name>
    <name type="synonym">Polymorpha crispa</name>
    <dbReference type="NCBI Taxonomy" id="2769"/>
    <lineage>
        <taxon>Eukaryota</taxon>
        <taxon>Rhodophyta</taxon>
        <taxon>Florideophyceae</taxon>
        <taxon>Rhodymeniophycidae</taxon>
        <taxon>Gigartinales</taxon>
        <taxon>Gigartinaceae</taxon>
        <taxon>Chondrus</taxon>
    </lineage>
</organism>
<evidence type="ECO:0000313" key="4">
    <source>
        <dbReference type="Proteomes" id="UP000012073"/>
    </source>
</evidence>
<accession>R7QKQ6</accession>
<dbReference type="Proteomes" id="UP000012073">
    <property type="component" value="Unassembled WGS sequence"/>
</dbReference>
<name>R7QKQ6_CHOCR</name>
<keyword evidence="2" id="KW-0812">Transmembrane</keyword>
<dbReference type="RefSeq" id="XP_005718569.1">
    <property type="nucleotide sequence ID" value="XM_005718512.1"/>
</dbReference>
<dbReference type="Gramene" id="CDF38664">
    <property type="protein sequence ID" value="CDF38664"/>
    <property type="gene ID" value="CHC_T00001173001"/>
</dbReference>
<keyword evidence="2" id="KW-0472">Membrane</keyword>
<proteinExistence type="predicted"/>
<dbReference type="EMBL" id="HG001950">
    <property type="protein sequence ID" value="CDF38664.1"/>
    <property type="molecule type" value="Genomic_DNA"/>
</dbReference>